<comment type="caution">
    <text evidence="1">The sequence shown here is derived from an EMBL/GenBank/DDBJ whole genome shotgun (WGS) entry which is preliminary data.</text>
</comment>
<proteinExistence type="predicted"/>
<reference evidence="1" key="1">
    <citation type="journal article" date="2017" name="Gigascience">
        <title>The first near-complete assembly of the hexaploid bread wheat genome, Triticum aestivum.</title>
        <authorList>
            <person name="Zimin A.V."/>
            <person name="Puiu D."/>
            <person name="Hall R."/>
            <person name="Kingan S."/>
            <person name="Clavijo B.J."/>
            <person name="Salzberg S.L."/>
        </authorList>
    </citation>
    <scope>NUCLEOTIDE SEQUENCE</scope>
    <source>
        <tissue evidence="1">Leaf</tissue>
    </source>
</reference>
<feature type="non-terminal residue" evidence="1">
    <location>
        <position position="1"/>
    </location>
</feature>
<sequence>ALPQRGPDRRLLLLPPVHRLPQVSGDQPGQEQVPAAVRQLQGVQEER</sequence>
<evidence type="ECO:0000313" key="1">
    <source>
        <dbReference type="EMBL" id="KAF7014669.1"/>
    </source>
</evidence>
<feature type="non-terminal residue" evidence="1">
    <location>
        <position position="47"/>
    </location>
</feature>
<protein>
    <submittedName>
        <fullName evidence="1">Uncharacterized protein</fullName>
    </submittedName>
</protein>
<dbReference type="Proteomes" id="UP000815260">
    <property type="component" value="Chromosome 2D"/>
</dbReference>
<accession>A0A9R1ER13</accession>
<dbReference type="AlphaFoldDB" id="A0A9R1ER13"/>
<reference evidence="1" key="2">
    <citation type="submission" date="2020-03" db="EMBL/GenBank/DDBJ databases">
        <title>The second near-complete assembly of the hexaploid bread wheat (Triticum aestivum) genome.</title>
        <authorList>
            <person name="Zimin A.V."/>
            <person name="Puiu D."/>
            <person name="Shumante A."/>
            <person name="Alonge M."/>
            <person name="Salzberg S.L."/>
        </authorList>
    </citation>
    <scope>NUCLEOTIDE SEQUENCE</scope>
    <source>
        <tissue evidence="1">Leaf</tissue>
    </source>
</reference>
<name>A0A9R1ER13_WHEAT</name>
<dbReference type="EMBL" id="CM022216">
    <property type="protein sequence ID" value="KAF7014669.1"/>
    <property type="molecule type" value="Genomic_DNA"/>
</dbReference>
<organism evidence="1">
    <name type="scientific">Triticum aestivum</name>
    <name type="common">Wheat</name>
    <dbReference type="NCBI Taxonomy" id="4565"/>
    <lineage>
        <taxon>Eukaryota</taxon>
        <taxon>Viridiplantae</taxon>
        <taxon>Streptophyta</taxon>
        <taxon>Embryophyta</taxon>
        <taxon>Tracheophyta</taxon>
        <taxon>Spermatophyta</taxon>
        <taxon>Magnoliopsida</taxon>
        <taxon>Liliopsida</taxon>
        <taxon>Poales</taxon>
        <taxon>Poaceae</taxon>
        <taxon>BOP clade</taxon>
        <taxon>Pooideae</taxon>
        <taxon>Triticodae</taxon>
        <taxon>Triticeae</taxon>
        <taxon>Triticinae</taxon>
        <taxon>Triticum</taxon>
    </lineage>
</organism>
<gene>
    <name evidence="1" type="ORF">CFC21_028645</name>
</gene>